<name>A0A1W1U9Q1_9DEIO</name>
<dbReference type="Proteomes" id="UP000192582">
    <property type="component" value="Unassembled WGS sequence"/>
</dbReference>
<organism evidence="2 3">
    <name type="scientific">Deinococcus hopiensis KR-140</name>
    <dbReference type="NCBI Taxonomy" id="695939"/>
    <lineage>
        <taxon>Bacteria</taxon>
        <taxon>Thermotogati</taxon>
        <taxon>Deinococcota</taxon>
        <taxon>Deinococci</taxon>
        <taxon>Deinococcales</taxon>
        <taxon>Deinococcaceae</taxon>
        <taxon>Deinococcus</taxon>
    </lineage>
</organism>
<protein>
    <submittedName>
        <fullName evidence="2">Tellurium resistance protein TerD</fullName>
    </submittedName>
</protein>
<dbReference type="STRING" id="695939.SAMN00790413_03940"/>
<dbReference type="InterPro" id="IPR003325">
    <property type="entry name" value="TerD"/>
</dbReference>
<dbReference type="EMBL" id="FWWU01000001">
    <property type="protein sequence ID" value="SMB77818.1"/>
    <property type="molecule type" value="Genomic_DNA"/>
</dbReference>
<dbReference type="Pfam" id="PF02342">
    <property type="entry name" value="TerD"/>
    <property type="match status" value="1"/>
</dbReference>
<dbReference type="InterPro" id="IPR051324">
    <property type="entry name" value="Stress/Tellurium_Resist"/>
</dbReference>
<proteinExistence type="predicted"/>
<evidence type="ECO:0000313" key="2">
    <source>
        <dbReference type="EMBL" id="SMB77818.1"/>
    </source>
</evidence>
<feature type="domain" description="TerD" evidence="1">
    <location>
        <begin position="1"/>
        <end position="184"/>
    </location>
</feature>
<dbReference type="RefSeq" id="WP_084044993.1">
    <property type="nucleotide sequence ID" value="NZ_FWWU01000001.1"/>
</dbReference>
<sequence length="189" mass="20631">MTIQLTSGNNTSLTANHPGLQRVQVGLGWNFPEGSEPFDLDASALLVQSNGQVRSDNDFVFYNNAEDIDMSVRYGGDSLNGIASGDDEVIVIELNRVPVEISKVVLCATIHEAVGRDFSNVNGAYIRLLNLENSEEIARFDLQENFLGMTAMLFGEVYRHNAAWKFRALGMGLEGGLRALVSSFGVNVD</sequence>
<evidence type="ECO:0000259" key="1">
    <source>
        <dbReference type="Pfam" id="PF02342"/>
    </source>
</evidence>
<evidence type="ECO:0000313" key="3">
    <source>
        <dbReference type="Proteomes" id="UP000192582"/>
    </source>
</evidence>
<dbReference type="PANTHER" id="PTHR32097:SF17">
    <property type="entry name" value="CAMP-BINDING PROTEIN 1-RELATED"/>
    <property type="match status" value="1"/>
</dbReference>
<keyword evidence="3" id="KW-1185">Reference proteome</keyword>
<gene>
    <name evidence="2" type="ORF">SAMN00790413_03940</name>
</gene>
<dbReference type="PANTHER" id="PTHR32097">
    <property type="entry name" value="CAMP-BINDING PROTEIN 1-RELATED"/>
    <property type="match status" value="1"/>
</dbReference>
<dbReference type="OrthoDB" id="68888at2"/>
<reference evidence="2 3" key="1">
    <citation type="submission" date="2017-04" db="EMBL/GenBank/DDBJ databases">
        <authorList>
            <person name="Afonso C.L."/>
            <person name="Miller P.J."/>
            <person name="Scott M.A."/>
            <person name="Spackman E."/>
            <person name="Goraichik I."/>
            <person name="Dimitrov K.M."/>
            <person name="Suarez D.L."/>
            <person name="Swayne D.E."/>
        </authorList>
    </citation>
    <scope>NUCLEOTIDE SEQUENCE [LARGE SCALE GENOMIC DNA]</scope>
    <source>
        <strain evidence="2 3">KR-140</strain>
    </source>
</reference>
<dbReference type="CDD" id="cd06974">
    <property type="entry name" value="TerD_like"/>
    <property type="match status" value="1"/>
</dbReference>
<accession>A0A1W1U9Q1</accession>
<dbReference type="Gene3D" id="2.60.60.30">
    <property type="entry name" value="sav2460 like domains"/>
    <property type="match status" value="1"/>
</dbReference>
<dbReference type="AlphaFoldDB" id="A0A1W1U9Q1"/>